<evidence type="ECO:0000256" key="3">
    <source>
        <dbReference type="ARBA" id="ARBA00022729"/>
    </source>
</evidence>
<evidence type="ECO:0000259" key="8">
    <source>
        <dbReference type="Pfam" id="PF25954"/>
    </source>
</evidence>
<dbReference type="GO" id="GO:0042597">
    <property type="term" value="C:periplasmic space"/>
    <property type="evidence" value="ECO:0007669"/>
    <property type="project" value="UniProtKB-SubCell"/>
</dbReference>
<feature type="domain" description="Multidrug resistance protein MdtA-like barrel-sandwich hybrid" evidence="7">
    <location>
        <begin position="51"/>
        <end position="171"/>
    </location>
</feature>
<proteinExistence type="inferred from homology"/>
<organism evidence="9 10">
    <name type="scientific">Propionicimonas paludicola</name>
    <dbReference type="NCBI Taxonomy" id="185243"/>
    <lineage>
        <taxon>Bacteria</taxon>
        <taxon>Bacillati</taxon>
        <taxon>Actinomycetota</taxon>
        <taxon>Actinomycetes</taxon>
        <taxon>Propionibacteriales</taxon>
        <taxon>Nocardioidaceae</taxon>
        <taxon>Propionicimonas</taxon>
    </lineage>
</organism>
<dbReference type="SUPFAM" id="SSF111369">
    <property type="entry name" value="HlyD-like secretion proteins"/>
    <property type="match status" value="1"/>
</dbReference>
<dbReference type="Proteomes" id="UP000226079">
    <property type="component" value="Unassembled WGS sequence"/>
</dbReference>
<dbReference type="Gene3D" id="2.40.50.100">
    <property type="match status" value="1"/>
</dbReference>
<dbReference type="Gene3D" id="2.40.30.170">
    <property type="match status" value="1"/>
</dbReference>
<comment type="similarity">
    <text evidence="2">Belongs to the UPF0194 family.</text>
</comment>
<protein>
    <submittedName>
        <fullName evidence="9">RND family efflux transporter MFP subunit</fullName>
    </submittedName>
</protein>
<comment type="subcellular location">
    <subcellularLocation>
        <location evidence="1">Periplasm</location>
    </subcellularLocation>
</comment>
<reference evidence="9 10" key="1">
    <citation type="submission" date="2017-10" db="EMBL/GenBank/DDBJ databases">
        <title>Sequencing the genomes of 1000 actinobacteria strains.</title>
        <authorList>
            <person name="Klenk H.-P."/>
        </authorList>
    </citation>
    <scope>NUCLEOTIDE SEQUENCE [LARGE SCALE GENOMIC DNA]</scope>
    <source>
        <strain evidence="9 10">DSM 15597</strain>
    </source>
</reference>
<dbReference type="OrthoDB" id="9813967at2"/>
<dbReference type="PANTHER" id="PTHR32347:SF29">
    <property type="entry name" value="UPF0194 MEMBRANE PROTEIN YBHG"/>
    <property type="match status" value="1"/>
</dbReference>
<keyword evidence="3" id="KW-0732">Signal</keyword>
<comment type="caution">
    <text evidence="9">The sequence shown here is derived from an EMBL/GenBank/DDBJ whole genome shotgun (WGS) entry which is preliminary data.</text>
</comment>
<evidence type="ECO:0000256" key="5">
    <source>
        <dbReference type="ARBA" id="ARBA00023054"/>
    </source>
</evidence>
<evidence type="ECO:0000313" key="9">
    <source>
        <dbReference type="EMBL" id="PFG16025.1"/>
    </source>
</evidence>
<dbReference type="InterPro" id="IPR058625">
    <property type="entry name" value="MdtA-like_BSH"/>
</dbReference>
<dbReference type="AlphaFoldDB" id="A0A2A9CPL1"/>
<accession>A0A2A9CPL1</accession>
<keyword evidence="6" id="KW-0812">Transmembrane</keyword>
<dbReference type="RefSeq" id="WP_098459601.1">
    <property type="nucleotide sequence ID" value="NZ_PDJC01000001.1"/>
</dbReference>
<name>A0A2A9CPL1_9ACTN</name>
<dbReference type="Pfam" id="PF25954">
    <property type="entry name" value="Beta-barrel_RND_2"/>
    <property type="match status" value="1"/>
</dbReference>
<keyword evidence="6" id="KW-1133">Transmembrane helix</keyword>
<keyword evidence="4" id="KW-0574">Periplasm</keyword>
<dbReference type="InterPro" id="IPR058792">
    <property type="entry name" value="Beta-barrel_RND_2"/>
</dbReference>
<evidence type="ECO:0000259" key="7">
    <source>
        <dbReference type="Pfam" id="PF25917"/>
    </source>
</evidence>
<keyword evidence="5" id="KW-0175">Coiled coil</keyword>
<dbReference type="EMBL" id="PDJC01000001">
    <property type="protein sequence ID" value="PFG16025.1"/>
    <property type="molecule type" value="Genomic_DNA"/>
</dbReference>
<dbReference type="PANTHER" id="PTHR32347">
    <property type="entry name" value="EFFLUX SYSTEM COMPONENT YKNX-RELATED"/>
    <property type="match status" value="1"/>
</dbReference>
<feature type="domain" description="CusB-like beta-barrel" evidence="8">
    <location>
        <begin position="181"/>
        <end position="262"/>
    </location>
</feature>
<evidence type="ECO:0000256" key="4">
    <source>
        <dbReference type="ARBA" id="ARBA00022764"/>
    </source>
</evidence>
<sequence>MAKARKHPPIPVIILVVALLAGAGGWWWWSSTQPNPSTTGLDFTGAVESNQYQVGSALAGRITAVKVSEGDQVTKGQPLVELDAAAFTLQKQQAQQGVVAAKAALTNAKNDDDSTKADITAAKARLSQAEAAVKLADVQLGYTKIAAPRSGVVISVTANTGQNAAPGKTLLTIADPTDLFVRVFVPETRIGQVKVAAPATVSTDSLSTRFTGTVSYVASEAEFTPNTVQTAEQRVKLVYEVRVKVSDPSGGLKAGMPVDVSLD</sequence>
<dbReference type="Pfam" id="PF25917">
    <property type="entry name" value="BSH_RND"/>
    <property type="match status" value="1"/>
</dbReference>
<evidence type="ECO:0000256" key="6">
    <source>
        <dbReference type="SAM" id="Phobius"/>
    </source>
</evidence>
<gene>
    <name evidence="9" type="ORF">ATK74_0550</name>
</gene>
<keyword evidence="6" id="KW-0472">Membrane</keyword>
<keyword evidence="10" id="KW-1185">Reference proteome</keyword>
<evidence type="ECO:0000313" key="10">
    <source>
        <dbReference type="Proteomes" id="UP000226079"/>
    </source>
</evidence>
<evidence type="ECO:0000256" key="2">
    <source>
        <dbReference type="ARBA" id="ARBA00010602"/>
    </source>
</evidence>
<dbReference type="InterPro" id="IPR050465">
    <property type="entry name" value="UPF0194_transport"/>
</dbReference>
<evidence type="ECO:0000256" key="1">
    <source>
        <dbReference type="ARBA" id="ARBA00004418"/>
    </source>
</evidence>
<feature type="transmembrane region" description="Helical" evidence="6">
    <location>
        <begin position="12"/>
        <end position="29"/>
    </location>
</feature>